<dbReference type="Gene3D" id="1.20.1440.230">
    <property type="entry name" value="NADH-ubiquinone oxidoreductase 51kDa subunit, iron-sulphur binding domain"/>
    <property type="match status" value="1"/>
</dbReference>
<dbReference type="InterPro" id="IPR001949">
    <property type="entry name" value="NADH-UbQ_OxRdtase_51kDa_CS"/>
</dbReference>
<dbReference type="GO" id="GO:0010181">
    <property type="term" value="F:FMN binding"/>
    <property type="evidence" value="ECO:0007669"/>
    <property type="project" value="InterPro"/>
</dbReference>
<keyword evidence="3" id="KW-0479">Metal-binding</keyword>
<sequence>MNKKKLGKQKGRLVDSEALLEVQKLLSDMPLRKDMLIEALHLIQDEFHYLSAKHLVALAHEMKLAHAEVFEVATFYHHFDVIKENDAPPPPLTVRICDSLTCEMSGAKELTESLKNVLGEGVRIQPVPCVGRCQNAPVAVVGKNPLDLATIESVQNAVNKKEVRPEIPEYVGFSQYRDTGGYQLFQECNSGKRTAESVIDELKKSGLRGLGGAGFPAGSKWEIVKRFSGPRLLAVNIDEGEPGTFKDRFYLETDPHRFLEGSLIAAWAVGIDEIYIYLRDEYAAANEILLREIKELQSAFPDILPQIYLRRGAGAYICGEESAMIESIEGKRGIPRLRPPYVAEVGLFDRPTLEHNMETLHWIRDIVEKGAKSFSSHGRRGRKGLRAFSVSGRVQKPGVHLAPAGISMLELIDEYCGGMLPGHSFYGYFPGGASGGMLPASLGDLPLDFDTLQEHGTFIGSAAVIVFSDQDSARKLALNAMRFFEHESCGQCTPCRVGTAKAIPLMEQKTWNKSLLEELSQTMEDASICGLGQAAPNPLRCVMKYFPQEV</sequence>
<dbReference type="PANTHER" id="PTHR43578:SF3">
    <property type="entry name" value="NADH-QUINONE OXIDOREDUCTASE SUBUNIT F"/>
    <property type="match status" value="1"/>
</dbReference>
<evidence type="ECO:0000256" key="1">
    <source>
        <dbReference type="ARBA" id="ARBA00007523"/>
    </source>
</evidence>
<dbReference type="GO" id="GO:0046872">
    <property type="term" value="F:metal ion binding"/>
    <property type="evidence" value="ECO:0007669"/>
    <property type="project" value="UniProtKB-KW"/>
</dbReference>
<name>A0A381NP87_9ZZZZ</name>
<gene>
    <name evidence="7" type="ORF">METZ01_LOCUS9225</name>
</gene>
<dbReference type="InterPro" id="IPR037207">
    <property type="entry name" value="Nuop51_4Fe4S-bd_sf"/>
</dbReference>
<dbReference type="SMART" id="SM00928">
    <property type="entry name" value="NADH_4Fe-4S"/>
    <property type="match status" value="1"/>
</dbReference>
<reference evidence="7" key="1">
    <citation type="submission" date="2018-05" db="EMBL/GenBank/DDBJ databases">
        <authorList>
            <person name="Lanie J.A."/>
            <person name="Ng W.-L."/>
            <person name="Kazmierczak K.M."/>
            <person name="Andrzejewski T.M."/>
            <person name="Davidsen T.M."/>
            <person name="Wayne K.J."/>
            <person name="Tettelin H."/>
            <person name="Glass J.I."/>
            <person name="Rusch D."/>
            <person name="Podicherti R."/>
            <person name="Tsui H.-C.T."/>
            <person name="Winkler M.E."/>
        </authorList>
    </citation>
    <scope>NUCLEOTIDE SEQUENCE</scope>
</reference>
<evidence type="ECO:0000313" key="7">
    <source>
        <dbReference type="EMBL" id="SUZ56371.1"/>
    </source>
</evidence>
<dbReference type="SUPFAM" id="SSF52833">
    <property type="entry name" value="Thioredoxin-like"/>
    <property type="match status" value="1"/>
</dbReference>
<comment type="similarity">
    <text evidence="1">Belongs to the complex I 51 kDa subunit family.</text>
</comment>
<dbReference type="InterPro" id="IPR037225">
    <property type="entry name" value="Nuo51_FMN-bd_sf"/>
</dbReference>
<dbReference type="SUPFAM" id="SSF140490">
    <property type="entry name" value="Nqo1C-terminal domain-like"/>
    <property type="match status" value="1"/>
</dbReference>
<dbReference type="GO" id="GO:0051539">
    <property type="term" value="F:4 iron, 4 sulfur cluster binding"/>
    <property type="evidence" value="ECO:0007669"/>
    <property type="project" value="UniProtKB-KW"/>
</dbReference>
<accession>A0A381NP87</accession>
<dbReference type="CDD" id="cd03082">
    <property type="entry name" value="TRX_Fd_NuoE_W_FDH_beta"/>
    <property type="match status" value="1"/>
</dbReference>
<dbReference type="PROSITE" id="PS00644">
    <property type="entry name" value="COMPLEX1_51K_1"/>
    <property type="match status" value="1"/>
</dbReference>
<evidence type="ECO:0000256" key="4">
    <source>
        <dbReference type="ARBA" id="ARBA00023004"/>
    </source>
</evidence>
<dbReference type="Gene3D" id="3.10.20.600">
    <property type="match status" value="1"/>
</dbReference>
<proteinExistence type="inferred from homology"/>
<feature type="domain" description="NADH-ubiquinone oxidoreductase 51kDa subunit iron-sulphur binding" evidence="6">
    <location>
        <begin position="474"/>
        <end position="519"/>
    </location>
</feature>
<keyword evidence="4" id="KW-0408">Iron</keyword>
<evidence type="ECO:0000259" key="6">
    <source>
        <dbReference type="SMART" id="SM00928"/>
    </source>
</evidence>
<dbReference type="GO" id="GO:0008137">
    <property type="term" value="F:NADH dehydrogenase (ubiquinone) activity"/>
    <property type="evidence" value="ECO:0007669"/>
    <property type="project" value="InterPro"/>
</dbReference>
<dbReference type="InterPro" id="IPR036249">
    <property type="entry name" value="Thioredoxin-like_sf"/>
</dbReference>
<dbReference type="AlphaFoldDB" id="A0A381NP87"/>
<organism evidence="7">
    <name type="scientific">marine metagenome</name>
    <dbReference type="NCBI Taxonomy" id="408172"/>
    <lineage>
        <taxon>unclassified sequences</taxon>
        <taxon>metagenomes</taxon>
        <taxon>ecological metagenomes</taxon>
    </lineage>
</organism>
<protein>
    <recommendedName>
        <fullName evidence="6">NADH-ubiquinone oxidoreductase 51kDa subunit iron-sulphur binding domain-containing protein</fullName>
    </recommendedName>
</protein>
<dbReference type="InterPro" id="IPR011538">
    <property type="entry name" value="Nuo51_FMN-bd"/>
</dbReference>
<dbReference type="Gene3D" id="3.40.30.10">
    <property type="entry name" value="Glutaredoxin"/>
    <property type="match status" value="1"/>
</dbReference>
<evidence type="ECO:0000256" key="5">
    <source>
        <dbReference type="ARBA" id="ARBA00023014"/>
    </source>
</evidence>
<dbReference type="InterPro" id="IPR041921">
    <property type="entry name" value="NuoE_N"/>
</dbReference>
<keyword evidence="2" id="KW-0004">4Fe-4S</keyword>
<dbReference type="PANTHER" id="PTHR43578">
    <property type="entry name" value="NADH-QUINONE OXIDOREDUCTASE SUBUNIT F"/>
    <property type="match status" value="1"/>
</dbReference>
<evidence type="ECO:0000256" key="2">
    <source>
        <dbReference type="ARBA" id="ARBA00022485"/>
    </source>
</evidence>
<evidence type="ECO:0000256" key="3">
    <source>
        <dbReference type="ARBA" id="ARBA00022723"/>
    </source>
</evidence>
<dbReference type="InterPro" id="IPR019575">
    <property type="entry name" value="Nuop51_4Fe4S-bd"/>
</dbReference>
<dbReference type="EMBL" id="UINC01000498">
    <property type="protein sequence ID" value="SUZ56371.1"/>
    <property type="molecule type" value="Genomic_DNA"/>
</dbReference>
<dbReference type="FunFam" id="3.10.20.600:FF:000006">
    <property type="entry name" value="Formate dehydrogenase, beta subunit"/>
    <property type="match status" value="1"/>
</dbReference>
<dbReference type="Gene3D" id="3.40.50.11540">
    <property type="entry name" value="NADH-ubiquinone oxidoreductase 51kDa subunit"/>
    <property type="match status" value="1"/>
</dbReference>
<dbReference type="PROSITE" id="PS00645">
    <property type="entry name" value="COMPLEX1_51K_2"/>
    <property type="match status" value="1"/>
</dbReference>
<dbReference type="SUPFAM" id="SSF142984">
    <property type="entry name" value="Nqo1 middle domain-like"/>
    <property type="match status" value="1"/>
</dbReference>
<dbReference type="Pfam" id="PF10589">
    <property type="entry name" value="NADH_4Fe-4S"/>
    <property type="match status" value="1"/>
</dbReference>
<dbReference type="SUPFAM" id="SSF142019">
    <property type="entry name" value="Nqo1 FMN-binding domain-like"/>
    <property type="match status" value="1"/>
</dbReference>
<keyword evidence="5" id="KW-0411">Iron-sulfur</keyword>
<dbReference type="Gene3D" id="1.10.10.1590">
    <property type="entry name" value="NADH-quinone oxidoreductase subunit E"/>
    <property type="match status" value="1"/>
</dbReference>
<dbReference type="Pfam" id="PF01512">
    <property type="entry name" value="Complex1_51K"/>
    <property type="match status" value="1"/>
</dbReference>
<dbReference type="Pfam" id="PF01257">
    <property type="entry name" value="2Fe-2S_thioredx"/>
    <property type="match status" value="1"/>
</dbReference>